<reference evidence="12 13" key="1">
    <citation type="submission" date="2014-12" db="EMBL/GenBank/DDBJ databases">
        <title>Draft genome sequences of 29 type strains of Enterococci.</title>
        <authorList>
            <person name="Zhong Z."/>
            <person name="Sun Z."/>
            <person name="Liu W."/>
            <person name="Zhang W."/>
            <person name="Zhang H."/>
        </authorList>
    </citation>
    <scope>NUCLEOTIDE SEQUENCE [LARGE SCALE GENOMIC DNA]</scope>
    <source>
        <strain evidence="12 13">DSM 17690</strain>
    </source>
</reference>
<comment type="similarity">
    <text evidence="10">Belongs to the ApbE family.</text>
</comment>
<keyword evidence="5 10" id="KW-0479">Metal-binding</keyword>
<evidence type="ECO:0000256" key="1">
    <source>
        <dbReference type="ARBA" id="ARBA00011955"/>
    </source>
</evidence>
<evidence type="ECO:0000313" key="12">
    <source>
        <dbReference type="EMBL" id="OJG11010.1"/>
    </source>
</evidence>
<dbReference type="GO" id="GO:0046872">
    <property type="term" value="F:metal ion binding"/>
    <property type="evidence" value="ECO:0007669"/>
    <property type="project" value="UniProtKB-UniRule"/>
</dbReference>
<keyword evidence="3 10" id="KW-0285">Flavoprotein</keyword>
<name>A0A1L8QU36_9ENTE</name>
<protein>
    <recommendedName>
        <fullName evidence="2 10">FAD:protein FMN transferase</fullName>
        <ecNumber evidence="1 10">2.7.1.180</ecNumber>
    </recommendedName>
    <alternativeName>
        <fullName evidence="8 10">Flavin transferase</fullName>
    </alternativeName>
</protein>
<gene>
    <name evidence="12" type="ORF">RU93_GL001883</name>
</gene>
<dbReference type="EMBL" id="JXKD01000005">
    <property type="protein sequence ID" value="OJG11010.1"/>
    <property type="molecule type" value="Genomic_DNA"/>
</dbReference>
<feature type="binding site" evidence="11">
    <location>
        <position position="333"/>
    </location>
    <ligand>
        <name>Mg(2+)</name>
        <dbReference type="ChEBI" id="CHEBI:18420"/>
    </ligand>
</feature>
<feature type="binding site" evidence="11">
    <location>
        <position position="213"/>
    </location>
    <ligand>
        <name>Mg(2+)</name>
        <dbReference type="ChEBI" id="CHEBI:18420"/>
    </ligand>
</feature>
<comment type="cofactor">
    <cofactor evidence="11">
        <name>Mg(2+)</name>
        <dbReference type="ChEBI" id="CHEBI:18420"/>
    </cofactor>
    <cofactor evidence="11">
        <name>Mn(2+)</name>
        <dbReference type="ChEBI" id="CHEBI:29035"/>
    </cofactor>
    <text evidence="11">Magnesium. Can also use manganese.</text>
</comment>
<dbReference type="AlphaFoldDB" id="A0A1L8QU36"/>
<feature type="binding site" evidence="11">
    <location>
        <position position="329"/>
    </location>
    <ligand>
        <name>Mg(2+)</name>
        <dbReference type="ChEBI" id="CHEBI:18420"/>
    </ligand>
</feature>
<evidence type="ECO:0000256" key="6">
    <source>
        <dbReference type="ARBA" id="ARBA00022827"/>
    </source>
</evidence>
<dbReference type="InterPro" id="IPR003374">
    <property type="entry name" value="ApbE-like_sf"/>
</dbReference>
<dbReference type="Pfam" id="PF02424">
    <property type="entry name" value="ApbE"/>
    <property type="match status" value="1"/>
</dbReference>
<dbReference type="PANTHER" id="PTHR30040:SF2">
    <property type="entry name" value="FAD:PROTEIN FMN TRANSFERASE"/>
    <property type="match status" value="1"/>
</dbReference>
<dbReference type="InterPro" id="IPR024932">
    <property type="entry name" value="ApbE"/>
</dbReference>
<dbReference type="EC" id="2.7.1.180" evidence="1 10"/>
<comment type="caution">
    <text evidence="12">The sequence shown here is derived from an EMBL/GenBank/DDBJ whole genome shotgun (WGS) entry which is preliminary data.</text>
</comment>
<keyword evidence="7 10" id="KW-0460">Magnesium</keyword>
<dbReference type="GO" id="GO:0016740">
    <property type="term" value="F:transferase activity"/>
    <property type="evidence" value="ECO:0007669"/>
    <property type="project" value="UniProtKB-UniRule"/>
</dbReference>
<evidence type="ECO:0000256" key="11">
    <source>
        <dbReference type="PIRSR" id="PIRSR006268-2"/>
    </source>
</evidence>
<organism evidence="12 13">
    <name type="scientific">Enterococcus aquimarinus</name>
    <dbReference type="NCBI Taxonomy" id="328396"/>
    <lineage>
        <taxon>Bacteria</taxon>
        <taxon>Bacillati</taxon>
        <taxon>Bacillota</taxon>
        <taxon>Bacilli</taxon>
        <taxon>Lactobacillales</taxon>
        <taxon>Enterococcaceae</taxon>
        <taxon>Enterococcus</taxon>
    </lineage>
</organism>
<dbReference type="Gene3D" id="3.10.520.10">
    <property type="entry name" value="ApbE-like domains"/>
    <property type="match status" value="1"/>
</dbReference>
<keyword evidence="6 10" id="KW-0274">FAD</keyword>
<dbReference type="PIRSF" id="PIRSF006268">
    <property type="entry name" value="ApbE"/>
    <property type="match status" value="1"/>
</dbReference>
<evidence type="ECO:0000256" key="9">
    <source>
        <dbReference type="ARBA" id="ARBA00048540"/>
    </source>
</evidence>
<evidence type="ECO:0000256" key="5">
    <source>
        <dbReference type="ARBA" id="ARBA00022723"/>
    </source>
</evidence>
<keyword evidence="13" id="KW-1185">Reference proteome</keyword>
<comment type="catalytic activity">
    <reaction evidence="9 10">
        <text>L-threonyl-[protein] + FAD = FMN-L-threonyl-[protein] + AMP + H(+)</text>
        <dbReference type="Rhea" id="RHEA:36847"/>
        <dbReference type="Rhea" id="RHEA-COMP:11060"/>
        <dbReference type="Rhea" id="RHEA-COMP:11061"/>
        <dbReference type="ChEBI" id="CHEBI:15378"/>
        <dbReference type="ChEBI" id="CHEBI:30013"/>
        <dbReference type="ChEBI" id="CHEBI:57692"/>
        <dbReference type="ChEBI" id="CHEBI:74257"/>
        <dbReference type="ChEBI" id="CHEBI:456215"/>
        <dbReference type="EC" id="2.7.1.180"/>
    </reaction>
</comment>
<evidence type="ECO:0000313" key="13">
    <source>
        <dbReference type="Proteomes" id="UP000182149"/>
    </source>
</evidence>
<dbReference type="SUPFAM" id="SSF143631">
    <property type="entry name" value="ApbE-like"/>
    <property type="match status" value="1"/>
</dbReference>
<dbReference type="STRING" id="328396.RU93_GL001883"/>
<evidence type="ECO:0000256" key="2">
    <source>
        <dbReference type="ARBA" id="ARBA00016337"/>
    </source>
</evidence>
<evidence type="ECO:0000256" key="4">
    <source>
        <dbReference type="ARBA" id="ARBA00022679"/>
    </source>
</evidence>
<evidence type="ECO:0000256" key="3">
    <source>
        <dbReference type="ARBA" id="ARBA00022630"/>
    </source>
</evidence>
<proteinExistence type="inferred from homology"/>
<evidence type="ECO:0000256" key="8">
    <source>
        <dbReference type="ARBA" id="ARBA00031306"/>
    </source>
</evidence>
<dbReference type="PANTHER" id="PTHR30040">
    <property type="entry name" value="THIAMINE BIOSYNTHESIS LIPOPROTEIN APBE"/>
    <property type="match status" value="1"/>
</dbReference>
<evidence type="ECO:0000256" key="10">
    <source>
        <dbReference type="PIRNR" id="PIRNR006268"/>
    </source>
</evidence>
<accession>A0A1L8QU36</accession>
<dbReference type="Proteomes" id="UP000182149">
    <property type="component" value="Unassembled WGS sequence"/>
</dbReference>
<evidence type="ECO:0000256" key="7">
    <source>
        <dbReference type="ARBA" id="ARBA00022842"/>
    </source>
</evidence>
<keyword evidence="4 10" id="KW-0808">Transferase</keyword>
<sequence length="388" mass="43238">MKELLFNCEKRSYDKQNRIRKREGVCMNKKVVGILTLLFMIPLMVACGSQQESQTSETSTTAPGLRKEPYVQEQFLLGTYTRIRVYDEGKEAAMTPAFERMKELGDKITINEPDSEIDEINENAGIQPVKVSPEIYQLVKRAKEYSVESEGAFNLVIGGITQLWRIGFDDARKPSDEEIQQALTTLDYQKVQLDDENETVYLEEKGMIIDLGAIAKGYIADEVATILRNEGVTSAIIDLGGNILVLGHSNRGVDQPWKIGIQDPNDARGSIIGMIEETDKTVVTSGVYERYLELDGVKYHHIFDTQTGYPIENDVASVSIITDHSIDGDALTTLVFAKGIEEGLAFVEENTPEGTDAIFISRDGEVYVTSGIKDTFELSAESDYRMAE</sequence>